<dbReference type="GO" id="GO:0008239">
    <property type="term" value="F:dipeptidyl-peptidase activity"/>
    <property type="evidence" value="ECO:0007669"/>
    <property type="project" value="UniProtKB-UniRule"/>
</dbReference>
<dbReference type="SUPFAM" id="SSF50494">
    <property type="entry name" value="Trypsin-like serine proteases"/>
    <property type="match status" value="1"/>
</dbReference>
<dbReference type="GO" id="GO:0070009">
    <property type="term" value="F:serine-type aminopeptidase activity"/>
    <property type="evidence" value="ECO:0007669"/>
    <property type="project" value="UniProtKB-UniRule"/>
</dbReference>
<name>A0A1T4M1P5_9PORP</name>
<dbReference type="STRING" id="29524.SAMN02745171_00595"/>
<dbReference type="GO" id="GO:0006508">
    <property type="term" value="P:proteolysis"/>
    <property type="evidence" value="ECO:0007669"/>
    <property type="project" value="UniProtKB-KW"/>
</dbReference>
<feature type="chain" id="PRO_5023158966" description="Dipeptidyl-peptidase" evidence="7">
    <location>
        <begin position="23"/>
        <end position="783"/>
    </location>
</feature>
<keyword evidence="3 7" id="KW-0645">Protease</keyword>
<evidence type="ECO:0000256" key="5">
    <source>
        <dbReference type="ARBA" id="ARBA00022801"/>
    </source>
</evidence>
<dbReference type="PANTHER" id="PTHR38469:SF1">
    <property type="entry name" value="PERIPLASMIC PEPTIDASE SUBFAMILY S1B"/>
    <property type="match status" value="1"/>
</dbReference>
<dbReference type="AlphaFoldDB" id="A0A1T4M1P5"/>
<dbReference type="InterPro" id="IPR019500">
    <property type="entry name" value="Pep_S46"/>
</dbReference>
<accession>A0A1T4M1P5</accession>
<reference evidence="9" key="1">
    <citation type="submission" date="2017-02" db="EMBL/GenBank/DDBJ databases">
        <authorList>
            <person name="Varghese N."/>
            <person name="Submissions S."/>
        </authorList>
    </citation>
    <scope>NUCLEOTIDE SEQUENCE [LARGE SCALE GENOMIC DNA]</scope>
    <source>
        <strain evidence="9">ATCC 51356</strain>
    </source>
</reference>
<dbReference type="Pfam" id="PF10459">
    <property type="entry name" value="Peptidase_S46"/>
    <property type="match status" value="1"/>
</dbReference>
<dbReference type="EC" id="3.4.14.-" evidence="7"/>
<protein>
    <recommendedName>
        <fullName evidence="7">Dipeptidyl-peptidase</fullName>
        <ecNumber evidence="7">3.4.14.-</ecNumber>
    </recommendedName>
</protein>
<keyword evidence="5 7" id="KW-0378">Hydrolase</keyword>
<organism evidence="8 9">
    <name type="scientific">Porphyromonas circumdentaria</name>
    <dbReference type="NCBI Taxonomy" id="29524"/>
    <lineage>
        <taxon>Bacteria</taxon>
        <taxon>Pseudomonadati</taxon>
        <taxon>Bacteroidota</taxon>
        <taxon>Bacteroidia</taxon>
        <taxon>Bacteroidales</taxon>
        <taxon>Porphyromonadaceae</taxon>
        <taxon>Porphyromonas</taxon>
    </lineage>
</organism>
<dbReference type="EMBL" id="FUXE01000005">
    <property type="protein sequence ID" value="SJZ60841.1"/>
    <property type="molecule type" value="Genomic_DNA"/>
</dbReference>
<keyword evidence="2 7" id="KW-0031">Aminopeptidase</keyword>
<comment type="similarity">
    <text evidence="1 7">Belongs to the peptidase S46 family.</text>
</comment>
<keyword evidence="6 7" id="KW-0720">Serine protease</keyword>
<dbReference type="PANTHER" id="PTHR38469">
    <property type="entry name" value="PERIPLASMIC PEPTIDASE SUBFAMILY S1B"/>
    <property type="match status" value="1"/>
</dbReference>
<evidence type="ECO:0000256" key="2">
    <source>
        <dbReference type="ARBA" id="ARBA00022438"/>
    </source>
</evidence>
<dbReference type="Proteomes" id="UP000190121">
    <property type="component" value="Unassembled WGS sequence"/>
</dbReference>
<evidence type="ECO:0000313" key="8">
    <source>
        <dbReference type="EMBL" id="SJZ60841.1"/>
    </source>
</evidence>
<gene>
    <name evidence="8" type="ORF">SAMN02745171_00595</name>
</gene>
<evidence type="ECO:0000256" key="1">
    <source>
        <dbReference type="ARBA" id="ARBA00010491"/>
    </source>
</evidence>
<keyword evidence="4 7" id="KW-0732">Signal</keyword>
<dbReference type="Gene3D" id="2.40.10.10">
    <property type="entry name" value="Trypsin-like serine proteases"/>
    <property type="match status" value="1"/>
</dbReference>
<proteinExistence type="inferred from homology"/>
<evidence type="ECO:0000256" key="6">
    <source>
        <dbReference type="ARBA" id="ARBA00022825"/>
    </source>
</evidence>
<evidence type="ECO:0000313" key="9">
    <source>
        <dbReference type="Proteomes" id="UP000190121"/>
    </source>
</evidence>
<keyword evidence="9" id="KW-1185">Reference proteome</keyword>
<dbReference type="InterPro" id="IPR009003">
    <property type="entry name" value="Peptidase_S1_PA"/>
</dbReference>
<evidence type="ECO:0000256" key="3">
    <source>
        <dbReference type="ARBA" id="ARBA00022670"/>
    </source>
</evidence>
<comment type="function">
    <text evidence="7">Catalyzes the removal of dipeptides from the N-terminus of oligopeptides.</text>
</comment>
<sequence>MKLKSILLSAALFFGLSSTALADKGMWLLNELNEQNMERMKELGFTLTMDELYNPGNPSVASGVVIFGRGCTGITVSDQALIFTNHHCGYDAIQSQSSVDHDYLRDGFSAKTLQDELPIPDLQIRYLKEIVDVTPRIEEAVKGITDEMQRIQIIKDLSQKIAAEYTKGDFVEGKVVSYYAGNKYYVVVYNVFRDVRMVMAPPSSVGKFGGDTDNWMWTRHTGDFSVFRVYADANNQPAHYNASNKPYKPVSFAPVSLDGYREGSYAMTIGFPGSTSRYLTSWGVEDVINNENKPRIEVRGIKQAIWKEAMEADQATRIMYASKYASSSNYWKNSIGMNRGLKNLDVVARKQAEERAFEAWVQKTSTQSTYGQILPAMKEAYARSGETNRKLNYLYEALFGGTEIVRLALQAESLKELPEGYAETAKGALKDIYKDYSPVLDAKVLPAMLDVVRKNLPANELPEIYKTIDKKFKGDTKLYAEYVFKKSFVPYADRMEALLSMSAQKRNKMIDKDPAIQLAKTVLPTAQALQQKAEKDFLAIEKGKREYFAATRKMDPNRQMPSDANFTMRMSYGSVKGYAPKDGAWYNYYTTERGIFEKEDATSSEFYVQPEILELLRRKDFGNYGVNGELRVCFLSDNDITGGNSGSPVFDGRGNLIGLAFDGNWEAMSGDIEFEHELQRTISVDIRYVLFMIEKWAKNPRLIQELKIVKGKGCCSEKAGSEGCPSKGMATCPKAGKTGDVCPKAGKKGTDCKKEDKSCPSKTVATCPKTGKKGTTCPRDKKK</sequence>
<dbReference type="GO" id="GO:0043171">
    <property type="term" value="P:peptide catabolic process"/>
    <property type="evidence" value="ECO:0007669"/>
    <property type="project" value="UniProtKB-UniRule"/>
</dbReference>
<dbReference type="OrthoDB" id="9805367at2"/>
<dbReference type="InterPro" id="IPR043504">
    <property type="entry name" value="Peptidase_S1_PA_chymotrypsin"/>
</dbReference>
<evidence type="ECO:0000256" key="7">
    <source>
        <dbReference type="RuleBase" id="RU366067"/>
    </source>
</evidence>
<evidence type="ECO:0000256" key="4">
    <source>
        <dbReference type="ARBA" id="ARBA00022729"/>
    </source>
</evidence>
<feature type="signal peptide" evidence="7">
    <location>
        <begin position="1"/>
        <end position="22"/>
    </location>
</feature>